<reference evidence="1" key="1">
    <citation type="journal article" date="2019" name="Sci. Rep.">
        <title>Draft genome of Tanacetum cinerariifolium, the natural source of mosquito coil.</title>
        <authorList>
            <person name="Yamashiro T."/>
            <person name="Shiraishi A."/>
            <person name="Satake H."/>
            <person name="Nakayama K."/>
        </authorList>
    </citation>
    <scope>NUCLEOTIDE SEQUENCE</scope>
</reference>
<evidence type="ECO:0000313" key="1">
    <source>
        <dbReference type="EMBL" id="GEU46980.1"/>
    </source>
</evidence>
<dbReference type="InterPro" id="IPR050273">
    <property type="entry name" value="GppA/Ppx_hydrolase"/>
</dbReference>
<dbReference type="AlphaFoldDB" id="A0A6L2KDZ6"/>
<accession>A0A6L2KDZ6</accession>
<dbReference type="EMBL" id="BKCJ010002205">
    <property type="protein sequence ID" value="GEU46980.1"/>
    <property type="molecule type" value="Genomic_DNA"/>
</dbReference>
<comment type="caution">
    <text evidence="1">The sequence shown here is derived from an EMBL/GenBank/DDBJ whole genome shotgun (WGS) entry which is preliminary data.</text>
</comment>
<dbReference type="GO" id="GO:0016462">
    <property type="term" value="F:pyrophosphatase activity"/>
    <property type="evidence" value="ECO:0007669"/>
    <property type="project" value="TreeGrafter"/>
</dbReference>
<organism evidence="1">
    <name type="scientific">Tanacetum cinerariifolium</name>
    <name type="common">Dalmatian daisy</name>
    <name type="synonym">Chrysanthemum cinerariifolium</name>
    <dbReference type="NCBI Taxonomy" id="118510"/>
    <lineage>
        <taxon>Eukaryota</taxon>
        <taxon>Viridiplantae</taxon>
        <taxon>Streptophyta</taxon>
        <taxon>Embryophyta</taxon>
        <taxon>Tracheophyta</taxon>
        <taxon>Spermatophyta</taxon>
        <taxon>Magnoliopsida</taxon>
        <taxon>eudicotyledons</taxon>
        <taxon>Gunneridae</taxon>
        <taxon>Pentapetalae</taxon>
        <taxon>asterids</taxon>
        <taxon>campanulids</taxon>
        <taxon>Asterales</taxon>
        <taxon>Asteraceae</taxon>
        <taxon>Asteroideae</taxon>
        <taxon>Anthemideae</taxon>
        <taxon>Anthemidinae</taxon>
        <taxon>Tanacetum</taxon>
    </lineage>
</organism>
<gene>
    <name evidence="1" type="ORF">Tci_018958</name>
</gene>
<name>A0A6L2KDZ6_TANCI</name>
<sequence length="181" mass="20638">MKEYIRNVVKESGLVEKVKGEKVDLIIGSSGLIRIIEKANFMRWNGLFEIKEMEVSGFALGEGVIAEKLDEGIFIGLRKWGEIGERNEVLLDDKDLEDLEAACLLHNIGLINEKKKKILKRNHDSLIEFTDELKHKMRVLYTIIHLSAVLKEIQSLSVPQVELSHSQDCFKLVVRVDHVSC</sequence>
<dbReference type="PANTHER" id="PTHR30005:SF0">
    <property type="entry name" value="RETROGRADE REGULATION PROTEIN 2"/>
    <property type="match status" value="1"/>
</dbReference>
<dbReference type="PANTHER" id="PTHR30005">
    <property type="entry name" value="EXOPOLYPHOSPHATASE"/>
    <property type="match status" value="1"/>
</dbReference>
<proteinExistence type="predicted"/>
<protein>
    <submittedName>
        <fullName evidence="1">Uncharacterized protein</fullName>
    </submittedName>
</protein>